<reference evidence="1" key="2">
    <citation type="submission" date="2020-09" db="EMBL/GenBank/DDBJ databases">
        <authorList>
            <person name="Sun Q."/>
            <person name="Zhou Y."/>
        </authorList>
    </citation>
    <scope>NUCLEOTIDE SEQUENCE</scope>
    <source>
        <strain evidence="1">CGMCC 1.6293</strain>
    </source>
</reference>
<evidence type="ECO:0000313" key="1">
    <source>
        <dbReference type="EMBL" id="GGM15158.1"/>
    </source>
</evidence>
<accession>A0A917T9T6</accession>
<dbReference type="EMBL" id="BMLF01000007">
    <property type="protein sequence ID" value="GGM15158.1"/>
    <property type="molecule type" value="Genomic_DNA"/>
</dbReference>
<keyword evidence="2" id="KW-1185">Reference proteome</keyword>
<organism evidence="1 2">
    <name type="scientific">Pseudooceanicola nanhaiensis</name>
    <dbReference type="NCBI Taxonomy" id="375761"/>
    <lineage>
        <taxon>Bacteria</taxon>
        <taxon>Pseudomonadati</taxon>
        <taxon>Pseudomonadota</taxon>
        <taxon>Alphaproteobacteria</taxon>
        <taxon>Rhodobacterales</taxon>
        <taxon>Paracoccaceae</taxon>
        <taxon>Pseudooceanicola</taxon>
    </lineage>
</organism>
<name>A0A917T9T6_9RHOB</name>
<sequence length="119" mass="12476">MRELTLTKTRFTGGIWEGVVTGGAGPLEVVLDAEPVQGVTLEALPEGGRLLRVPVPAEAIGDGIRCFVIRSPADGAILGQFAVIGGELADAALVSEVALLRAELDLLKRAFRRHCSETG</sequence>
<gene>
    <name evidence="1" type="ORF">GCM10011534_41520</name>
</gene>
<dbReference type="AlphaFoldDB" id="A0A917T9T6"/>
<dbReference type="Proteomes" id="UP000649829">
    <property type="component" value="Unassembled WGS sequence"/>
</dbReference>
<reference evidence="1" key="1">
    <citation type="journal article" date="2014" name="Int. J. Syst. Evol. Microbiol.">
        <title>Complete genome sequence of Corynebacterium casei LMG S-19264T (=DSM 44701T), isolated from a smear-ripened cheese.</title>
        <authorList>
            <consortium name="US DOE Joint Genome Institute (JGI-PGF)"/>
            <person name="Walter F."/>
            <person name="Albersmeier A."/>
            <person name="Kalinowski J."/>
            <person name="Ruckert C."/>
        </authorList>
    </citation>
    <scope>NUCLEOTIDE SEQUENCE</scope>
    <source>
        <strain evidence="1">CGMCC 1.6293</strain>
    </source>
</reference>
<evidence type="ECO:0000313" key="2">
    <source>
        <dbReference type="Proteomes" id="UP000649829"/>
    </source>
</evidence>
<proteinExistence type="predicted"/>
<dbReference type="RefSeq" id="WP_028286613.1">
    <property type="nucleotide sequence ID" value="NZ_BMLF01000007.1"/>
</dbReference>
<protein>
    <submittedName>
        <fullName evidence="1">Uncharacterized protein</fullName>
    </submittedName>
</protein>
<comment type="caution">
    <text evidence="1">The sequence shown here is derived from an EMBL/GenBank/DDBJ whole genome shotgun (WGS) entry which is preliminary data.</text>
</comment>